<dbReference type="RefSeq" id="WP_160952661.1">
    <property type="nucleotide sequence ID" value="NZ_WWEQ01000012.1"/>
</dbReference>
<organism evidence="3 4">
    <name type="scientific">Brevibacterium rongguiense</name>
    <dbReference type="NCBI Taxonomy" id="2695267"/>
    <lineage>
        <taxon>Bacteria</taxon>
        <taxon>Bacillati</taxon>
        <taxon>Actinomycetota</taxon>
        <taxon>Actinomycetes</taxon>
        <taxon>Micrococcales</taxon>
        <taxon>Brevibacteriaceae</taxon>
        <taxon>Brevibacterium</taxon>
    </lineage>
</organism>
<feature type="compositionally biased region" description="Low complexity" evidence="1">
    <location>
        <begin position="15"/>
        <end position="25"/>
    </location>
</feature>
<feature type="transmembrane region" description="Helical" evidence="2">
    <location>
        <begin position="189"/>
        <end position="208"/>
    </location>
</feature>
<feature type="transmembrane region" description="Helical" evidence="2">
    <location>
        <begin position="42"/>
        <end position="62"/>
    </location>
</feature>
<keyword evidence="4" id="KW-1185">Reference proteome</keyword>
<feature type="transmembrane region" description="Helical" evidence="2">
    <location>
        <begin position="149"/>
        <end position="169"/>
    </location>
</feature>
<reference evidence="3 4" key="1">
    <citation type="submission" date="2020-01" db="EMBL/GenBank/DDBJ databases">
        <authorList>
            <person name="Deng T."/>
        </authorList>
    </citation>
    <scope>NUCLEOTIDE SEQUENCE [LARGE SCALE GENOMIC DNA]</scope>
    <source>
        <strain evidence="3 4">5221</strain>
    </source>
</reference>
<protein>
    <recommendedName>
        <fullName evidence="5">DUF2975 domain-containing protein</fullName>
    </recommendedName>
</protein>
<keyword evidence="2" id="KW-0472">Membrane</keyword>
<sequence length="225" mass="22419">MSPENLADSSGAGERGAAPRGQRSGAAGGRPRSGGRGGLEMFSLLAVAALVVHAATGLIRAVTSHELTVALERPAGAAGGISGVEAARAEGVVTFAIGFDQLSGASIATVLAAQASLLLGGLVAGWAASRAIGAIAAGRPLSGGAARRVLTVFWATAATGAAYGLLLMLGGNLVTRDLGIFDQGYGNGVTTWGILGWIGVLGLIQVFYRALRRGAQAEDELEGVI</sequence>
<name>A0A6N9H5S0_9MICO</name>
<evidence type="ECO:0000256" key="1">
    <source>
        <dbReference type="SAM" id="MobiDB-lite"/>
    </source>
</evidence>
<keyword evidence="2" id="KW-0812">Transmembrane</keyword>
<dbReference type="AlphaFoldDB" id="A0A6N9H5S0"/>
<evidence type="ECO:0000313" key="3">
    <source>
        <dbReference type="EMBL" id="MYM19225.1"/>
    </source>
</evidence>
<evidence type="ECO:0000313" key="4">
    <source>
        <dbReference type="Proteomes" id="UP000469215"/>
    </source>
</evidence>
<keyword evidence="2" id="KW-1133">Transmembrane helix</keyword>
<evidence type="ECO:0008006" key="5">
    <source>
        <dbReference type="Google" id="ProtNLM"/>
    </source>
</evidence>
<dbReference type="EMBL" id="WWEQ01000012">
    <property type="protein sequence ID" value="MYM19225.1"/>
    <property type="molecule type" value="Genomic_DNA"/>
</dbReference>
<proteinExistence type="predicted"/>
<comment type="caution">
    <text evidence="3">The sequence shown here is derived from an EMBL/GenBank/DDBJ whole genome shotgun (WGS) entry which is preliminary data.</text>
</comment>
<evidence type="ECO:0000256" key="2">
    <source>
        <dbReference type="SAM" id="Phobius"/>
    </source>
</evidence>
<feature type="transmembrane region" description="Helical" evidence="2">
    <location>
        <begin position="105"/>
        <end position="128"/>
    </location>
</feature>
<gene>
    <name evidence="3" type="ORF">GSY69_04385</name>
</gene>
<accession>A0A6N9H5S0</accession>
<dbReference type="Proteomes" id="UP000469215">
    <property type="component" value="Unassembled WGS sequence"/>
</dbReference>
<feature type="region of interest" description="Disordered" evidence="1">
    <location>
        <begin position="1"/>
        <end position="33"/>
    </location>
</feature>